<evidence type="ECO:0000313" key="7">
    <source>
        <dbReference type="Proteomes" id="UP001052739"/>
    </source>
</evidence>
<evidence type="ECO:0000313" key="6">
    <source>
        <dbReference type="EMBL" id="GHI25816.1"/>
    </source>
</evidence>
<dbReference type="EMBL" id="BNDW01000052">
    <property type="protein sequence ID" value="GHI24362.1"/>
    <property type="molecule type" value="Genomic_DNA"/>
</dbReference>
<dbReference type="EMBL" id="BNDW01000006">
    <property type="protein sequence ID" value="GHI20304.1"/>
    <property type="molecule type" value="Genomic_DNA"/>
</dbReference>
<sequence length="129" mass="13427">MAEEPGEAHRVRLVDWELLPSAERDLQRDTGPGEVGVGEVTGHRAEHVVHLVHRLHAGQLHPGRKDGVGGHGEGQQPGRAGERPDAAHGVGVGVVELGQGVPQVARQILGCGLFSAASHTALCRASSGQ</sequence>
<evidence type="ECO:0000313" key="3">
    <source>
        <dbReference type="EMBL" id="GHI22907.1"/>
    </source>
</evidence>
<evidence type="ECO:0000313" key="2">
    <source>
        <dbReference type="EMBL" id="GHI20304.1"/>
    </source>
</evidence>
<dbReference type="EMBL" id="BNDW01000032">
    <property type="protein sequence ID" value="GHI22907.1"/>
    <property type="molecule type" value="Genomic_DNA"/>
</dbReference>
<evidence type="ECO:0000313" key="4">
    <source>
        <dbReference type="EMBL" id="GHI24362.1"/>
    </source>
</evidence>
<accession>A0ABQ3PH69</accession>
<evidence type="ECO:0000256" key="1">
    <source>
        <dbReference type="SAM" id="MobiDB-lite"/>
    </source>
</evidence>
<dbReference type="RefSeq" id="WP_190223632.1">
    <property type="nucleotide sequence ID" value="NZ_BNBS01000038.1"/>
</dbReference>
<dbReference type="Proteomes" id="UP001052739">
    <property type="component" value="Unassembled WGS sequence"/>
</dbReference>
<name>A0ABQ3PH69_9ACTN</name>
<protein>
    <submittedName>
        <fullName evidence="4">Uncharacterized protein</fullName>
    </submittedName>
</protein>
<reference evidence="4" key="1">
    <citation type="submission" date="2024-05" db="EMBL/GenBank/DDBJ databases">
        <title>Whole genome shotgun sequence of Streptomyces hydrogenans NBRC 13475.</title>
        <authorList>
            <person name="Komaki H."/>
            <person name="Tamura T."/>
        </authorList>
    </citation>
    <scope>NUCLEOTIDE SEQUENCE</scope>
    <source>
        <strain evidence="4">NBRC 13475</strain>
    </source>
</reference>
<evidence type="ECO:0000313" key="5">
    <source>
        <dbReference type="EMBL" id="GHI25746.1"/>
    </source>
</evidence>
<dbReference type="EMBL" id="BNDW01000094">
    <property type="protein sequence ID" value="GHI25816.1"/>
    <property type="molecule type" value="Genomic_DNA"/>
</dbReference>
<proteinExistence type="predicted"/>
<comment type="caution">
    <text evidence="4">The sequence shown here is derived from an EMBL/GenBank/DDBJ whole genome shotgun (WGS) entry which is preliminary data.</text>
</comment>
<dbReference type="EMBL" id="BNDW01000089">
    <property type="protein sequence ID" value="GHI25746.1"/>
    <property type="molecule type" value="Genomic_DNA"/>
</dbReference>
<organism evidence="4 7">
    <name type="scientific">Streptomyces hydrogenans</name>
    <dbReference type="NCBI Taxonomy" id="1873719"/>
    <lineage>
        <taxon>Bacteria</taxon>
        <taxon>Bacillati</taxon>
        <taxon>Actinomycetota</taxon>
        <taxon>Actinomycetes</taxon>
        <taxon>Kitasatosporales</taxon>
        <taxon>Streptomycetaceae</taxon>
        <taxon>Streptomyces</taxon>
    </lineage>
</organism>
<keyword evidence="7" id="KW-1185">Reference proteome</keyword>
<feature type="region of interest" description="Disordered" evidence="1">
    <location>
        <begin position="58"/>
        <end position="87"/>
    </location>
</feature>
<gene>
    <name evidence="2" type="ORF">Shyd_16750</name>
    <name evidence="3" type="ORF">Shyd_42780</name>
    <name evidence="4" type="ORF">Shyd_57330</name>
    <name evidence="5" type="ORF">Shyd_71170</name>
    <name evidence="6" type="ORF">Shyd_71870</name>
</gene>